<dbReference type="PANTHER" id="PTHR14097:SF7">
    <property type="entry name" value="OXIDOREDUCTASE HTATIP2"/>
    <property type="match status" value="1"/>
</dbReference>
<accession>A0A3N0V1U6</accession>
<evidence type="ECO:0000259" key="1">
    <source>
        <dbReference type="Pfam" id="PF13460"/>
    </source>
</evidence>
<protein>
    <submittedName>
        <fullName evidence="2">NAD-dependent epimerase/dehydratase family protein</fullName>
    </submittedName>
</protein>
<evidence type="ECO:0000313" key="3">
    <source>
        <dbReference type="Proteomes" id="UP000282106"/>
    </source>
</evidence>
<gene>
    <name evidence="2" type="ORF">ED208_14670</name>
</gene>
<proteinExistence type="predicted"/>
<feature type="domain" description="NAD(P)-binding" evidence="1">
    <location>
        <begin position="13"/>
        <end position="155"/>
    </location>
</feature>
<dbReference type="RefSeq" id="WP_123212674.1">
    <property type="nucleotide sequence ID" value="NZ_RJVO01000008.1"/>
</dbReference>
<name>A0A3N0V1U6_9GAMM</name>
<dbReference type="AlphaFoldDB" id="A0A3N0V1U6"/>
<comment type="caution">
    <text evidence="2">The sequence shown here is derived from an EMBL/GenBank/DDBJ whole genome shotgun (WGS) entry which is preliminary data.</text>
</comment>
<organism evidence="2 3">
    <name type="scientific">Stagnimonas aquatica</name>
    <dbReference type="NCBI Taxonomy" id="2689987"/>
    <lineage>
        <taxon>Bacteria</taxon>
        <taxon>Pseudomonadati</taxon>
        <taxon>Pseudomonadota</taxon>
        <taxon>Gammaproteobacteria</taxon>
        <taxon>Nevskiales</taxon>
        <taxon>Nevskiaceae</taxon>
        <taxon>Stagnimonas</taxon>
    </lineage>
</organism>
<dbReference type="InterPro" id="IPR016040">
    <property type="entry name" value="NAD(P)-bd_dom"/>
</dbReference>
<dbReference type="EMBL" id="RJVO01000008">
    <property type="protein sequence ID" value="ROH86685.1"/>
    <property type="molecule type" value="Genomic_DNA"/>
</dbReference>
<reference evidence="2 3" key="1">
    <citation type="submission" date="2018-10" db="EMBL/GenBank/DDBJ databases">
        <authorList>
            <person name="Chen W.-M."/>
        </authorList>
    </citation>
    <scope>NUCLEOTIDE SEQUENCE [LARGE SCALE GENOMIC DNA]</scope>
    <source>
        <strain evidence="2 3">THS-13</strain>
    </source>
</reference>
<dbReference type="Pfam" id="PF13460">
    <property type="entry name" value="NAD_binding_10"/>
    <property type="match status" value="1"/>
</dbReference>
<dbReference type="Gene3D" id="3.40.50.720">
    <property type="entry name" value="NAD(P)-binding Rossmann-like Domain"/>
    <property type="match status" value="1"/>
</dbReference>
<evidence type="ECO:0000313" key="2">
    <source>
        <dbReference type="EMBL" id="ROH86685.1"/>
    </source>
</evidence>
<dbReference type="InParanoid" id="A0A3N0V1U6"/>
<keyword evidence="3" id="KW-1185">Reference proteome</keyword>
<dbReference type="InterPro" id="IPR036291">
    <property type="entry name" value="NAD(P)-bd_dom_sf"/>
</dbReference>
<sequence>MPRDTALTALVAGPTGAVGQALLAQLLANPRYARVKALSRRPLGLQHPKLEELRFDGESLAGLGSSLAADEVYCCLGTTQKQAGSKAAFERVDYHLVLAVARAAKAQGAQKFLVVSAVGASLRSPSFYSRVKARTEQALREVGFETLHILRPSLLIAHRDDLRPAEWLAMQLAPLLNPLLTGPRERYRAVTVEAVAAAMIALASRNTVGAEVHHLPLAD</sequence>
<dbReference type="Proteomes" id="UP000282106">
    <property type="component" value="Unassembled WGS sequence"/>
</dbReference>
<dbReference type="SUPFAM" id="SSF51735">
    <property type="entry name" value="NAD(P)-binding Rossmann-fold domains"/>
    <property type="match status" value="1"/>
</dbReference>
<dbReference type="PANTHER" id="PTHR14097">
    <property type="entry name" value="OXIDOREDUCTASE HTATIP2"/>
    <property type="match status" value="1"/>
</dbReference>
<dbReference type="FunCoup" id="A0A3N0V1U6">
    <property type="interactions" value="239"/>
</dbReference>